<proteinExistence type="predicted"/>
<dbReference type="EMBL" id="JBHUHF010000001">
    <property type="protein sequence ID" value="MFD2026115.1"/>
    <property type="molecule type" value="Genomic_DNA"/>
</dbReference>
<dbReference type="Pfam" id="PF14078">
    <property type="entry name" value="DUF4259"/>
    <property type="match status" value="1"/>
</dbReference>
<evidence type="ECO:0000313" key="1">
    <source>
        <dbReference type="EMBL" id="MFD2026115.1"/>
    </source>
</evidence>
<reference evidence="2" key="1">
    <citation type="journal article" date="2019" name="Int. J. Syst. Evol. Microbiol.">
        <title>The Global Catalogue of Microorganisms (GCM) 10K type strain sequencing project: providing services to taxonomists for standard genome sequencing and annotation.</title>
        <authorList>
            <consortium name="The Broad Institute Genomics Platform"/>
            <consortium name="The Broad Institute Genome Sequencing Center for Infectious Disease"/>
            <person name="Wu L."/>
            <person name="Ma J."/>
        </authorList>
    </citation>
    <scope>NUCLEOTIDE SEQUENCE [LARGE SCALE GENOMIC DNA]</scope>
    <source>
        <strain evidence="2">CCM 7043</strain>
    </source>
</reference>
<dbReference type="Proteomes" id="UP001597338">
    <property type="component" value="Unassembled WGS sequence"/>
</dbReference>
<comment type="caution">
    <text evidence="1">The sequence shown here is derived from an EMBL/GenBank/DDBJ whole genome shotgun (WGS) entry which is preliminary data.</text>
</comment>
<name>A0ABW4V6C5_9MICO</name>
<protein>
    <submittedName>
        <fullName evidence="1">DUF4259 domain-containing protein</fullName>
    </submittedName>
</protein>
<dbReference type="InterPro" id="IPR025355">
    <property type="entry name" value="DUF4259"/>
</dbReference>
<organism evidence="1 2">
    <name type="scientific">Promicromonospora aerolata</name>
    <dbReference type="NCBI Taxonomy" id="195749"/>
    <lineage>
        <taxon>Bacteria</taxon>
        <taxon>Bacillati</taxon>
        <taxon>Actinomycetota</taxon>
        <taxon>Actinomycetes</taxon>
        <taxon>Micrococcales</taxon>
        <taxon>Promicromonosporaceae</taxon>
        <taxon>Promicromonospora</taxon>
    </lineage>
</organism>
<sequence length="145" mass="15680">MAAFWTEIGALNVSSWGPGPFDSDAADDLLDSLEPLTGERRSDTLMDVLREEVAGGEAADQALVLAAAAIIAANIDPALWPEWNEGPEDPQMLLDRTSLRGLREAALQAVEAVSSDSFMDSWQDLPSRTEVSMTIDRLRAVLQVP</sequence>
<evidence type="ECO:0000313" key="2">
    <source>
        <dbReference type="Proteomes" id="UP001597338"/>
    </source>
</evidence>
<dbReference type="RefSeq" id="WP_377197971.1">
    <property type="nucleotide sequence ID" value="NZ_JBHUHF010000001.1"/>
</dbReference>
<keyword evidence="2" id="KW-1185">Reference proteome</keyword>
<gene>
    <name evidence="1" type="ORF">ACFSL2_11410</name>
</gene>
<accession>A0ABW4V6C5</accession>